<organism evidence="2 3">
    <name type="scientific">Sediminitomix flava</name>
    <dbReference type="NCBI Taxonomy" id="379075"/>
    <lineage>
        <taxon>Bacteria</taxon>
        <taxon>Pseudomonadati</taxon>
        <taxon>Bacteroidota</taxon>
        <taxon>Cytophagia</taxon>
        <taxon>Cytophagales</taxon>
        <taxon>Flammeovirgaceae</taxon>
        <taxon>Sediminitomix</taxon>
    </lineage>
</organism>
<reference evidence="2 3" key="1">
    <citation type="submission" date="2018-03" db="EMBL/GenBank/DDBJ databases">
        <title>Genomic Encyclopedia of Archaeal and Bacterial Type Strains, Phase II (KMG-II): from individual species to whole genera.</title>
        <authorList>
            <person name="Goeker M."/>
        </authorList>
    </citation>
    <scope>NUCLEOTIDE SEQUENCE [LARGE SCALE GENOMIC DNA]</scope>
    <source>
        <strain evidence="2 3">DSM 28229</strain>
    </source>
</reference>
<accession>A0A315ZDU7</accession>
<evidence type="ECO:0000256" key="1">
    <source>
        <dbReference type="SAM" id="SignalP"/>
    </source>
</evidence>
<feature type="chain" id="PRO_5016260168" description="Lipocalin-like protein" evidence="1">
    <location>
        <begin position="25"/>
        <end position="181"/>
    </location>
</feature>
<evidence type="ECO:0000313" key="3">
    <source>
        <dbReference type="Proteomes" id="UP000245535"/>
    </source>
</evidence>
<dbReference type="EMBL" id="QGDO01000002">
    <property type="protein sequence ID" value="PWJ43323.1"/>
    <property type="molecule type" value="Genomic_DNA"/>
</dbReference>
<feature type="signal peptide" evidence="1">
    <location>
        <begin position="1"/>
        <end position="24"/>
    </location>
</feature>
<protein>
    <recommendedName>
        <fullName evidence="4">Lipocalin-like protein</fullName>
    </recommendedName>
</protein>
<evidence type="ECO:0008006" key="4">
    <source>
        <dbReference type="Google" id="ProtNLM"/>
    </source>
</evidence>
<keyword evidence="1" id="KW-0732">Signal</keyword>
<dbReference type="RefSeq" id="WP_109617779.1">
    <property type="nucleotide sequence ID" value="NZ_QGDO01000002.1"/>
</dbReference>
<comment type="caution">
    <text evidence="2">The sequence shown here is derived from an EMBL/GenBank/DDBJ whole genome shotgun (WGS) entry which is preliminary data.</text>
</comment>
<dbReference type="Proteomes" id="UP000245535">
    <property type="component" value="Unassembled WGS sequence"/>
</dbReference>
<keyword evidence="3" id="KW-1185">Reference proteome</keyword>
<proteinExistence type="predicted"/>
<gene>
    <name evidence="2" type="ORF">BC781_102872</name>
</gene>
<name>A0A315ZDU7_SEDFL</name>
<sequence length="181" mass="19472">MRILNQLFYILLVLSLLLTSSCTTDEEPAAASIDGSWEIAEATAGIKSITIDGVTVPWASALPLIKAQDPTFDETQFEALINTFIATSFVGMSLNFSEGVASIGEGVDAETASYTFEDNVLTLSFDDSAETLAVAISDLTSEGANASFDMDLYDEDDDGNEDLENYQTITVNWVLDKVVAN</sequence>
<dbReference type="AlphaFoldDB" id="A0A315ZDU7"/>
<dbReference type="PROSITE" id="PS51257">
    <property type="entry name" value="PROKAR_LIPOPROTEIN"/>
    <property type="match status" value="1"/>
</dbReference>
<evidence type="ECO:0000313" key="2">
    <source>
        <dbReference type="EMBL" id="PWJ43323.1"/>
    </source>
</evidence>